<dbReference type="AlphaFoldDB" id="A0A1M4Y5P2"/>
<evidence type="ECO:0000313" key="2">
    <source>
        <dbReference type="Proteomes" id="UP000184406"/>
    </source>
</evidence>
<proteinExistence type="predicted"/>
<evidence type="ECO:0000313" key="1">
    <source>
        <dbReference type="EMBL" id="SHF01137.1"/>
    </source>
</evidence>
<dbReference type="SUPFAM" id="SSF51206">
    <property type="entry name" value="cAMP-binding domain-like"/>
    <property type="match status" value="1"/>
</dbReference>
<dbReference type="InterPro" id="IPR014710">
    <property type="entry name" value="RmlC-like_jellyroll"/>
</dbReference>
<organism evidence="1 2">
    <name type="scientific">Arenibacter palladensis</name>
    <dbReference type="NCBI Taxonomy" id="237373"/>
    <lineage>
        <taxon>Bacteria</taxon>
        <taxon>Pseudomonadati</taxon>
        <taxon>Bacteroidota</taxon>
        <taxon>Flavobacteriia</taxon>
        <taxon>Flavobacteriales</taxon>
        <taxon>Flavobacteriaceae</taxon>
        <taxon>Arenibacter</taxon>
    </lineage>
</organism>
<dbReference type="GO" id="GO:0016301">
    <property type="term" value="F:kinase activity"/>
    <property type="evidence" value="ECO:0007669"/>
    <property type="project" value="UniProtKB-KW"/>
</dbReference>
<keyword evidence="2" id="KW-1185">Reference proteome</keyword>
<keyword evidence="1" id="KW-0808">Transferase</keyword>
<accession>A0A1M4Y5P2</accession>
<sequence>MLNLILDESIKMQKLFEHINKYTSIDNNEFQEIAKYFDLKTVKKKELLYEPGNKSLDHYFVLSGCLQLYIIDEGGTEHTLQFAIENWWITDYLAYHDNMRSECYIQGVKASTILHLTHNNERELLRRFPKMETYFRKIYQTAYGASLNRIKYLFIYSKEEIYFRFKEAFPDFVNNVPQYLVASFLGLSPEYVSKLNKKDIS</sequence>
<keyword evidence="1" id="KW-0418">Kinase</keyword>
<dbReference type="EMBL" id="FQUX01000002">
    <property type="protein sequence ID" value="SHF01137.1"/>
    <property type="molecule type" value="Genomic_DNA"/>
</dbReference>
<reference evidence="2" key="1">
    <citation type="submission" date="2016-11" db="EMBL/GenBank/DDBJ databases">
        <authorList>
            <person name="Varghese N."/>
            <person name="Submissions S."/>
        </authorList>
    </citation>
    <scope>NUCLEOTIDE SEQUENCE [LARGE SCALE GENOMIC DNA]</scope>
    <source>
        <strain evidence="2">DSM 17539</strain>
    </source>
</reference>
<gene>
    <name evidence="1" type="ORF">SAMN03080594_102329</name>
</gene>
<dbReference type="InterPro" id="IPR000595">
    <property type="entry name" value="cNMP-bd_dom"/>
</dbReference>
<name>A0A1M4Y5P2_9FLAO</name>
<protein>
    <submittedName>
        <fullName evidence="1">cAMP-binding domain of CRP or a regulatory subunit of cAMP-dependent protein kinases</fullName>
    </submittedName>
</protein>
<dbReference type="Proteomes" id="UP000184406">
    <property type="component" value="Unassembled WGS sequence"/>
</dbReference>
<dbReference type="Gene3D" id="2.60.120.10">
    <property type="entry name" value="Jelly Rolls"/>
    <property type="match status" value="1"/>
</dbReference>
<dbReference type="InterPro" id="IPR018490">
    <property type="entry name" value="cNMP-bd_dom_sf"/>
</dbReference>
<dbReference type="CDD" id="cd00038">
    <property type="entry name" value="CAP_ED"/>
    <property type="match status" value="1"/>
</dbReference>